<keyword evidence="1" id="KW-0472">Membrane</keyword>
<evidence type="ECO:0000313" key="3">
    <source>
        <dbReference type="EMBL" id="QDH89638.1"/>
    </source>
</evidence>
<keyword evidence="1" id="KW-0812">Transmembrane</keyword>
<gene>
    <name evidence="3" type="ORF">H2Bulk3671_000004</name>
    <name evidence="2" type="ORF">H3Rhizo37218_000003</name>
</gene>
<evidence type="ECO:0000313" key="2">
    <source>
        <dbReference type="EMBL" id="QDH87477.1"/>
    </source>
</evidence>
<name>A0A514D7N8_9VIRU</name>
<accession>A0A514D7N8</accession>
<evidence type="ECO:0000256" key="1">
    <source>
        <dbReference type="SAM" id="Phobius"/>
    </source>
</evidence>
<organism evidence="3">
    <name type="scientific">Leviviridae sp</name>
    <dbReference type="NCBI Taxonomy" id="2027243"/>
    <lineage>
        <taxon>Viruses</taxon>
        <taxon>Riboviria</taxon>
        <taxon>Orthornavirae</taxon>
        <taxon>Lenarviricota</taxon>
        <taxon>Leviviricetes</taxon>
        <taxon>Norzivirales</taxon>
        <taxon>Fiersviridae</taxon>
    </lineage>
</organism>
<dbReference type="EMBL" id="MN034933">
    <property type="protein sequence ID" value="QDH89638.1"/>
    <property type="molecule type" value="Genomic_RNA"/>
</dbReference>
<feature type="transmembrane region" description="Helical" evidence="1">
    <location>
        <begin position="20"/>
        <end position="43"/>
    </location>
</feature>
<reference evidence="3" key="1">
    <citation type="submission" date="2019-05" db="EMBL/GenBank/DDBJ databases">
        <title>Metatranscriptomic reconstruction reveals RNA viruses with the potential to shape carbon cycling in soil.</title>
        <authorList>
            <person name="Starr E.P."/>
            <person name="Nuccio E."/>
            <person name="Pett-Ridge J."/>
            <person name="Banfield J.F."/>
            <person name="Firestone M.K."/>
        </authorList>
    </citation>
    <scope>NUCLEOTIDE SEQUENCE</scope>
    <source>
        <strain evidence="3">H2_Bulk_36_scaffold_71</strain>
        <strain evidence="2">H3_Rhizo_37_scaffold_218</strain>
    </source>
</reference>
<protein>
    <submittedName>
        <fullName evidence="3">Uncharacterized protein</fullName>
    </submittedName>
</protein>
<keyword evidence="1" id="KW-1133">Transmembrane helix</keyword>
<dbReference type="EMBL" id="MN033399">
    <property type="protein sequence ID" value="QDH87477.1"/>
    <property type="molecule type" value="Genomic_RNA"/>
</dbReference>
<proteinExistence type="predicted"/>
<sequence length="47" mass="5333">MRSVIASLLVLCNNNGRRCLFFGLGFMIGFDLHEIAFLSIDFLKVIQ</sequence>